<evidence type="ECO:0000256" key="2">
    <source>
        <dbReference type="ARBA" id="ARBA00023130"/>
    </source>
</evidence>
<dbReference type="InterPro" id="IPR003599">
    <property type="entry name" value="Ig_sub"/>
</dbReference>
<feature type="signal peptide" evidence="4">
    <location>
        <begin position="1"/>
        <end position="16"/>
    </location>
</feature>
<feature type="domain" description="Ig-like" evidence="5">
    <location>
        <begin position="30"/>
        <end position="127"/>
    </location>
</feature>
<evidence type="ECO:0000313" key="6">
    <source>
        <dbReference type="EMBL" id="KAJ8780173.1"/>
    </source>
</evidence>
<comment type="caution">
    <text evidence="6">The sequence shown here is derived from an EMBL/GenBank/DDBJ whole genome shotgun (WGS) entry which is preliminary data.</text>
</comment>
<name>A0AB34GM69_ESCRO</name>
<accession>A0AB34GM69</accession>
<evidence type="ECO:0000313" key="7">
    <source>
        <dbReference type="Proteomes" id="UP001159641"/>
    </source>
</evidence>
<organism evidence="6 7">
    <name type="scientific">Eschrichtius robustus</name>
    <name type="common">California gray whale</name>
    <name type="synonym">Eschrichtius gibbosus</name>
    <dbReference type="NCBI Taxonomy" id="9764"/>
    <lineage>
        <taxon>Eukaryota</taxon>
        <taxon>Metazoa</taxon>
        <taxon>Chordata</taxon>
        <taxon>Craniata</taxon>
        <taxon>Vertebrata</taxon>
        <taxon>Euteleostomi</taxon>
        <taxon>Mammalia</taxon>
        <taxon>Eutheria</taxon>
        <taxon>Laurasiatheria</taxon>
        <taxon>Artiodactyla</taxon>
        <taxon>Whippomorpha</taxon>
        <taxon>Cetacea</taxon>
        <taxon>Mysticeti</taxon>
        <taxon>Eschrichtiidae</taxon>
        <taxon>Eschrichtius</taxon>
    </lineage>
</organism>
<keyword evidence="1" id="KW-0391">Immunity</keyword>
<dbReference type="InterPro" id="IPR050199">
    <property type="entry name" value="IgHV"/>
</dbReference>
<protein>
    <recommendedName>
        <fullName evidence="5">Ig-like domain-containing protein</fullName>
    </recommendedName>
</protein>
<gene>
    <name evidence="6" type="ORF">J1605_011776</name>
</gene>
<dbReference type="Pfam" id="PF07686">
    <property type="entry name" value="V-set"/>
    <property type="match status" value="2"/>
</dbReference>
<dbReference type="PANTHER" id="PTHR23266">
    <property type="entry name" value="IMMUNOGLOBULIN HEAVY CHAIN"/>
    <property type="match status" value="1"/>
</dbReference>
<feature type="chain" id="PRO_5044271469" description="Ig-like domain-containing protein" evidence="4">
    <location>
        <begin position="17"/>
        <end position="225"/>
    </location>
</feature>
<dbReference type="Gene3D" id="2.60.40.10">
    <property type="entry name" value="Immunoglobulins"/>
    <property type="match status" value="2"/>
</dbReference>
<dbReference type="SMART" id="SM00409">
    <property type="entry name" value="IG"/>
    <property type="match status" value="1"/>
</dbReference>
<dbReference type="AlphaFoldDB" id="A0AB34GM69"/>
<evidence type="ECO:0000256" key="4">
    <source>
        <dbReference type="SAM" id="SignalP"/>
    </source>
</evidence>
<dbReference type="GO" id="GO:0005576">
    <property type="term" value="C:extracellular region"/>
    <property type="evidence" value="ECO:0007669"/>
    <property type="project" value="UniProtKB-ARBA"/>
</dbReference>
<dbReference type="SUPFAM" id="SSF48726">
    <property type="entry name" value="Immunoglobulin"/>
    <property type="match status" value="2"/>
</dbReference>
<keyword evidence="3" id="KW-1280">Immunoglobulin</keyword>
<dbReference type="GO" id="GO:0019814">
    <property type="term" value="C:immunoglobulin complex"/>
    <property type="evidence" value="ECO:0007669"/>
    <property type="project" value="UniProtKB-KW"/>
</dbReference>
<dbReference type="GO" id="GO:0002250">
    <property type="term" value="P:adaptive immune response"/>
    <property type="evidence" value="ECO:0007669"/>
    <property type="project" value="UniProtKB-KW"/>
</dbReference>
<proteinExistence type="predicted"/>
<dbReference type="PROSITE" id="PS50835">
    <property type="entry name" value="IG_LIKE"/>
    <property type="match status" value="2"/>
</dbReference>
<keyword evidence="2" id="KW-1064">Adaptive immunity</keyword>
<dbReference type="InterPro" id="IPR036179">
    <property type="entry name" value="Ig-like_dom_sf"/>
</dbReference>
<dbReference type="InterPro" id="IPR007110">
    <property type="entry name" value="Ig-like_dom"/>
</dbReference>
<dbReference type="InterPro" id="IPR013783">
    <property type="entry name" value="Ig-like_fold"/>
</dbReference>
<dbReference type="FunFam" id="2.60.40.10:FF:002426">
    <property type="entry name" value="Immunoglobulin heavy variable V15-2"/>
    <property type="match status" value="1"/>
</dbReference>
<evidence type="ECO:0000256" key="1">
    <source>
        <dbReference type="ARBA" id="ARBA00022859"/>
    </source>
</evidence>
<dbReference type="Proteomes" id="UP001159641">
    <property type="component" value="Unassembled WGS sequence"/>
</dbReference>
<sequence length="225" mass="24925">MRLWGLLLCLVTDSQMQLQKSGRGLVNPQQTLSLPCAVSGFSITTSSYYWSWIRQPPGKGQEWMQDIEYDGSTYYSPSLKSCTPISRDTSKNQFSLQLSSVTTEDTAMYYCARDTGRGSVLSQMLVQVSGPGLLKTLSLTCSVSGFSITNSADCWDWIHHPPGKGLGHLRCIESVQSTVYILSLQKLHSISRDTSENQFSLQISSVISEDTAMYYCTTHSEGKSV</sequence>
<feature type="domain" description="Ig-like" evidence="5">
    <location>
        <begin position="135"/>
        <end position="225"/>
    </location>
</feature>
<reference evidence="6 7" key="1">
    <citation type="submission" date="2022-11" db="EMBL/GenBank/DDBJ databases">
        <title>Whole genome sequence of Eschrichtius robustus ER-17-0199.</title>
        <authorList>
            <person name="Bruniche-Olsen A."/>
            <person name="Black A.N."/>
            <person name="Fields C.J."/>
            <person name="Walden K."/>
            <person name="Dewoody J.A."/>
        </authorList>
    </citation>
    <scope>NUCLEOTIDE SEQUENCE [LARGE SCALE GENOMIC DNA]</scope>
    <source>
        <strain evidence="6">ER-17-0199</strain>
        <tissue evidence="6">Blubber</tissue>
    </source>
</reference>
<keyword evidence="7" id="KW-1185">Reference proteome</keyword>
<evidence type="ECO:0000256" key="3">
    <source>
        <dbReference type="ARBA" id="ARBA00043265"/>
    </source>
</evidence>
<evidence type="ECO:0000259" key="5">
    <source>
        <dbReference type="PROSITE" id="PS50835"/>
    </source>
</evidence>
<dbReference type="EMBL" id="JAIQCJ010002164">
    <property type="protein sequence ID" value="KAJ8780173.1"/>
    <property type="molecule type" value="Genomic_DNA"/>
</dbReference>
<dbReference type="InterPro" id="IPR013106">
    <property type="entry name" value="Ig_V-set"/>
</dbReference>
<keyword evidence="4" id="KW-0732">Signal</keyword>
<dbReference type="SMART" id="SM00406">
    <property type="entry name" value="IGv"/>
    <property type="match status" value="2"/>
</dbReference>